<dbReference type="EMBL" id="FM992695">
    <property type="protein sequence ID" value="CAX40212.1"/>
    <property type="molecule type" value="Genomic_DNA"/>
</dbReference>
<evidence type="ECO:0000256" key="2">
    <source>
        <dbReference type="SAM" id="Coils"/>
    </source>
</evidence>
<gene>
    <name evidence="4" type="ordered locus">Cd36_32510</name>
    <name evidence="5" type="ORF">CD36_32510</name>
</gene>
<dbReference type="AlphaFoldDB" id="B9WM99"/>
<dbReference type="InterPro" id="IPR019191">
    <property type="entry name" value="Essential_protein_Yae1_N"/>
</dbReference>
<evidence type="ECO:0000259" key="3">
    <source>
        <dbReference type="Pfam" id="PF09811"/>
    </source>
</evidence>
<accession>B9WM99</accession>
<dbReference type="KEGG" id="cdu:CD36_32510"/>
<evidence type="ECO:0000313" key="4">
    <source>
        <dbReference type="CGD" id="CAL0000168675"/>
    </source>
</evidence>
<dbReference type="HOGENOM" id="CLU_136375_0_0_1"/>
<dbReference type="PANTHER" id="PTHR28532">
    <property type="entry name" value="GEO13458P1"/>
    <property type="match status" value="1"/>
</dbReference>
<proteinExistence type="inferred from homology"/>
<evidence type="ECO:0000313" key="6">
    <source>
        <dbReference type="Proteomes" id="UP000002605"/>
    </source>
</evidence>
<keyword evidence="6" id="KW-1185">Reference proteome</keyword>
<dbReference type="Proteomes" id="UP000002605">
    <property type="component" value="Chromosome R"/>
</dbReference>
<sequence length="149" mass="17202">MSDIDIDNVLNLEEEQYELGYKEGQAQGTKDQYLEGKEYGYQTGFQRFLIVGFISEFVKFWSSNIDQYNTSSSSLRNHLDNLKSILANISTTNDDKEVEEYEKNIKKARNKLRVIATITKESWKIDSLDNLVKEVGGTLQVSENPDDMW</sequence>
<organism evidence="5 6">
    <name type="scientific">Candida dubliniensis (strain CD36 / ATCC MYA-646 / CBS 7987 / NCPF 3949 / NRRL Y-17841)</name>
    <name type="common">Yeast</name>
    <dbReference type="NCBI Taxonomy" id="573826"/>
    <lineage>
        <taxon>Eukaryota</taxon>
        <taxon>Fungi</taxon>
        <taxon>Dikarya</taxon>
        <taxon>Ascomycota</taxon>
        <taxon>Saccharomycotina</taxon>
        <taxon>Pichiomycetes</taxon>
        <taxon>Debaryomycetaceae</taxon>
        <taxon>Candida/Lodderomyces clade</taxon>
        <taxon>Candida</taxon>
    </lineage>
</organism>
<dbReference type="InterPro" id="IPR052436">
    <property type="entry name" value="LTO1_adapter"/>
</dbReference>
<dbReference type="OrthoDB" id="48036at2759"/>
<dbReference type="CGD" id="CAL0000168675">
    <property type="gene designation" value="Cd36_32510"/>
</dbReference>
<name>B9WM99_CANDC</name>
<dbReference type="VEuPathDB" id="FungiDB:CD36_32510"/>
<feature type="domain" description="Essential protein Yae1 N-terminal" evidence="3">
    <location>
        <begin position="20"/>
        <end position="55"/>
    </location>
</feature>
<dbReference type="GeneID" id="8049357"/>
<protein>
    <recommendedName>
        <fullName evidence="3">Essential protein Yae1 N-terminal domain-containing protein</fullName>
    </recommendedName>
</protein>
<evidence type="ECO:0000313" key="5">
    <source>
        <dbReference type="EMBL" id="CAX40212.1"/>
    </source>
</evidence>
<dbReference type="RefSeq" id="XP_002422208.1">
    <property type="nucleotide sequence ID" value="XM_002422163.1"/>
</dbReference>
<reference evidence="5 6" key="1">
    <citation type="journal article" date="2009" name="Genome Res.">
        <title>Comparative genomics of the fungal pathogens Candida dubliniensis and Candida albicans.</title>
        <authorList>
            <person name="Jackson A.P."/>
            <person name="Gamble J.A."/>
            <person name="Yeomans T."/>
            <person name="Moran G.P."/>
            <person name="Saunders D."/>
            <person name="Harris D."/>
            <person name="Aslett M."/>
            <person name="Barrell J.F."/>
            <person name="Butler G."/>
            <person name="Citiulo F."/>
            <person name="Coleman D.C."/>
            <person name="de Groot P.W.J."/>
            <person name="Goodwin T.J."/>
            <person name="Quail M.A."/>
            <person name="McQuillan J."/>
            <person name="Munro C.A."/>
            <person name="Pain A."/>
            <person name="Poulter R.T."/>
            <person name="Rajandream M.A."/>
            <person name="Renauld H."/>
            <person name="Spiering M.J."/>
            <person name="Tivey A."/>
            <person name="Gow N.A.R."/>
            <person name="Barrell B."/>
            <person name="Sullivan D.J."/>
            <person name="Berriman M."/>
        </authorList>
    </citation>
    <scope>NUCLEOTIDE SEQUENCE [LARGE SCALE GENOMIC DNA]</scope>
    <source>
        <strain evidence="6">CD36 / ATCC MYA-646 / CBS 7987 / NCPF 3949 / NRRL Y-17841</strain>
    </source>
</reference>
<evidence type="ECO:0000256" key="1">
    <source>
        <dbReference type="ARBA" id="ARBA00038090"/>
    </source>
</evidence>
<dbReference type="PANTHER" id="PTHR28532:SF1">
    <property type="entry name" value="ORAL CANCER OVEREXPRESSED 1"/>
    <property type="match status" value="1"/>
</dbReference>
<feature type="coiled-coil region" evidence="2">
    <location>
        <begin position="91"/>
        <end position="118"/>
    </location>
</feature>
<comment type="similarity">
    <text evidence="1">Belongs to the LTO1 family.</text>
</comment>
<keyword evidence="2" id="KW-0175">Coiled coil</keyword>
<dbReference type="Pfam" id="PF09811">
    <property type="entry name" value="Yae1_N"/>
    <property type="match status" value="1"/>
</dbReference>
<dbReference type="eggNOG" id="KOG4595">
    <property type="taxonomic scope" value="Eukaryota"/>
</dbReference>